<dbReference type="Proteomes" id="UP000582646">
    <property type="component" value="Unassembled WGS sequence"/>
</dbReference>
<comment type="caution">
    <text evidence="1">The sequence shown here is derived from an EMBL/GenBank/DDBJ whole genome shotgun (WGS) entry which is preliminary data.</text>
</comment>
<accession>A0A846WXB4</accession>
<dbReference type="RefSeq" id="WP_168544625.1">
    <property type="nucleotide sequence ID" value="NZ_BAAAKS010000002.1"/>
</dbReference>
<evidence type="ECO:0000313" key="2">
    <source>
        <dbReference type="Proteomes" id="UP000582646"/>
    </source>
</evidence>
<protein>
    <submittedName>
        <fullName evidence="1">Uncharacterized protein</fullName>
    </submittedName>
</protein>
<name>A0A846WXB4_9ACTN</name>
<evidence type="ECO:0000313" key="1">
    <source>
        <dbReference type="EMBL" id="NKY17541.1"/>
    </source>
</evidence>
<proteinExistence type="predicted"/>
<organism evidence="1 2">
    <name type="scientific">Tsukamurella spumae</name>
    <dbReference type="NCBI Taxonomy" id="44753"/>
    <lineage>
        <taxon>Bacteria</taxon>
        <taxon>Bacillati</taxon>
        <taxon>Actinomycetota</taxon>
        <taxon>Actinomycetes</taxon>
        <taxon>Mycobacteriales</taxon>
        <taxon>Tsukamurellaceae</taxon>
        <taxon>Tsukamurella</taxon>
    </lineage>
</organism>
<dbReference type="EMBL" id="JAAXOQ010000003">
    <property type="protein sequence ID" value="NKY17541.1"/>
    <property type="molecule type" value="Genomic_DNA"/>
</dbReference>
<sequence length="89" mass="10679">MSPSDPVVDRARVAAAYCRIQQRGKDSFDCARFRELYRHFFSRELTEDELDHQLLGYACADAPTLIDYVRHLEYHLLRHERRHRPRTSF</sequence>
<gene>
    <name evidence="1" type="ORF">HF999_04020</name>
</gene>
<keyword evidence="2" id="KW-1185">Reference proteome</keyword>
<reference evidence="1 2" key="1">
    <citation type="submission" date="2020-04" db="EMBL/GenBank/DDBJ databases">
        <title>MicrobeNet Type strains.</title>
        <authorList>
            <person name="Nicholson A.C."/>
        </authorList>
    </citation>
    <scope>NUCLEOTIDE SEQUENCE [LARGE SCALE GENOMIC DNA]</scope>
    <source>
        <strain evidence="1 2">DSM 44113</strain>
    </source>
</reference>
<dbReference type="AlphaFoldDB" id="A0A846WXB4"/>